<dbReference type="SUPFAM" id="SSF48403">
    <property type="entry name" value="Ankyrin repeat"/>
    <property type="match status" value="1"/>
</dbReference>
<feature type="region of interest" description="Disordered" evidence="1">
    <location>
        <begin position="100"/>
        <end position="211"/>
    </location>
</feature>
<dbReference type="AlphaFoldDB" id="A0A7H1N587"/>
<dbReference type="InterPro" id="IPR002110">
    <property type="entry name" value="Ankyrin_rpt"/>
</dbReference>
<keyword evidence="2" id="KW-0732">Signal</keyword>
<dbReference type="Proteomes" id="UP000516369">
    <property type="component" value="Chromosome"/>
</dbReference>
<accession>A0A7H1N587</accession>
<proteinExistence type="predicted"/>
<evidence type="ECO:0000313" key="3">
    <source>
        <dbReference type="EMBL" id="QNT70873.1"/>
    </source>
</evidence>
<dbReference type="RefSeq" id="WP_190261335.1">
    <property type="nucleotide sequence ID" value="NZ_CP053923.1"/>
</dbReference>
<feature type="signal peptide" evidence="2">
    <location>
        <begin position="1"/>
        <end position="26"/>
    </location>
</feature>
<evidence type="ECO:0000256" key="1">
    <source>
        <dbReference type="SAM" id="MobiDB-lite"/>
    </source>
</evidence>
<sequence length="211" mass="21229">MRLREGLMTGAMMMVLLAAPGSATYAAPLPADTTHNQATDKLFTAVHANDFSAVQASIAAGADVEARNSWGVTPADLAVDKGYFRIAHYLVSVRNFQHTKTEQVPPPSTQAGGNPVPLAGNKATAAATGGRAATSTPAAASPVAHAGTTRTPAVPAPVTSVPTTSSATTAAATAPTAANTATTTAWRPEDGPNPFDPHTPAYGSTGPADSN</sequence>
<keyword evidence="4" id="KW-1185">Reference proteome</keyword>
<dbReference type="EMBL" id="CP053923">
    <property type="protein sequence ID" value="QNT70873.1"/>
    <property type="molecule type" value="Genomic_DNA"/>
</dbReference>
<feature type="chain" id="PRO_5028826063" evidence="2">
    <location>
        <begin position="27"/>
        <end position="211"/>
    </location>
</feature>
<protein>
    <submittedName>
        <fullName evidence="3">Ankyrin repeat domain-containing protein</fullName>
    </submittedName>
</protein>
<dbReference type="KEGG" id="dvn:HQ394_18075"/>
<dbReference type="Gene3D" id="1.25.40.20">
    <property type="entry name" value="Ankyrin repeat-containing domain"/>
    <property type="match status" value="1"/>
</dbReference>
<organism evidence="3 4">
    <name type="scientific">Defluviicoccus vanus</name>
    <dbReference type="NCBI Taxonomy" id="111831"/>
    <lineage>
        <taxon>Bacteria</taxon>
        <taxon>Pseudomonadati</taxon>
        <taxon>Pseudomonadota</taxon>
        <taxon>Alphaproteobacteria</taxon>
        <taxon>Rhodospirillales</taxon>
        <taxon>Rhodospirillaceae</taxon>
        <taxon>Defluviicoccus</taxon>
    </lineage>
</organism>
<dbReference type="InterPro" id="IPR036770">
    <property type="entry name" value="Ankyrin_rpt-contain_sf"/>
</dbReference>
<evidence type="ECO:0000256" key="2">
    <source>
        <dbReference type="SAM" id="SignalP"/>
    </source>
</evidence>
<feature type="compositionally biased region" description="Low complexity" evidence="1">
    <location>
        <begin position="119"/>
        <end position="185"/>
    </location>
</feature>
<evidence type="ECO:0000313" key="4">
    <source>
        <dbReference type="Proteomes" id="UP000516369"/>
    </source>
</evidence>
<reference evidence="3 4" key="1">
    <citation type="submission" date="2020-05" db="EMBL/GenBank/DDBJ databases">
        <title>Complete closed genome sequence of Defluviicoccus vanus.</title>
        <authorList>
            <person name="Bessarab I."/>
            <person name="Arumugam K."/>
            <person name="Maszenan A.M."/>
            <person name="Seviour R.J."/>
            <person name="Williams R.B."/>
        </authorList>
    </citation>
    <scope>NUCLEOTIDE SEQUENCE [LARGE SCALE GENOMIC DNA]</scope>
    <source>
        <strain evidence="3 4">Ben 114</strain>
    </source>
</reference>
<gene>
    <name evidence="3" type="ORF">HQ394_18075</name>
</gene>
<name>A0A7H1N587_9PROT</name>
<dbReference type="Pfam" id="PF13637">
    <property type="entry name" value="Ank_4"/>
    <property type="match status" value="1"/>
</dbReference>